<dbReference type="GO" id="GO:0009306">
    <property type="term" value="P:protein secretion"/>
    <property type="evidence" value="ECO:0007669"/>
    <property type="project" value="InterPro"/>
</dbReference>
<evidence type="ECO:0000256" key="4">
    <source>
        <dbReference type="RuleBase" id="RU004003"/>
    </source>
</evidence>
<dbReference type="InterPro" id="IPR038591">
    <property type="entry name" value="NolW-like_sf"/>
</dbReference>
<dbReference type="InterPro" id="IPR004846">
    <property type="entry name" value="T2SS/T3SS_dom"/>
</dbReference>
<accession>A0AAW4U6C2</accession>
<dbReference type="Proteomes" id="UP001198190">
    <property type="component" value="Unassembled WGS sequence"/>
</dbReference>
<protein>
    <recommendedName>
        <fullName evidence="6">Type II/III secretion system secretin-like domain-containing protein</fullName>
    </recommendedName>
</protein>
<evidence type="ECO:0000256" key="5">
    <source>
        <dbReference type="SAM" id="SignalP"/>
    </source>
</evidence>
<name>A0AAW4U6C2_9FIRM</name>
<evidence type="ECO:0000256" key="1">
    <source>
        <dbReference type="ARBA" id="ARBA00004370"/>
    </source>
</evidence>
<dbReference type="InterPro" id="IPR001775">
    <property type="entry name" value="GspD/PilQ"/>
</dbReference>
<dbReference type="GO" id="GO:0016020">
    <property type="term" value="C:membrane"/>
    <property type="evidence" value="ECO:0007669"/>
    <property type="project" value="UniProtKB-SubCell"/>
</dbReference>
<feature type="domain" description="Type II/III secretion system secretin-like" evidence="6">
    <location>
        <begin position="312"/>
        <end position="469"/>
    </location>
</feature>
<reference evidence="7" key="1">
    <citation type="submission" date="2021-10" db="EMBL/GenBank/DDBJ databases">
        <title>Collection of gut derived symbiotic bacterial strains cultured from healthy donors.</title>
        <authorList>
            <person name="Lin H."/>
            <person name="Littmann E."/>
            <person name="Claire K."/>
            <person name="Pamer E."/>
        </authorList>
    </citation>
    <scope>NUCLEOTIDE SEQUENCE</scope>
    <source>
        <strain evidence="7">MSK.7.16</strain>
    </source>
</reference>
<evidence type="ECO:0000313" key="8">
    <source>
        <dbReference type="Proteomes" id="UP001198190"/>
    </source>
</evidence>
<organism evidence="7 8">
    <name type="scientific">Megamonas funiformis</name>
    <dbReference type="NCBI Taxonomy" id="437897"/>
    <lineage>
        <taxon>Bacteria</taxon>
        <taxon>Bacillati</taxon>
        <taxon>Bacillota</taxon>
        <taxon>Negativicutes</taxon>
        <taxon>Selenomonadales</taxon>
        <taxon>Selenomonadaceae</taxon>
        <taxon>Megamonas</taxon>
    </lineage>
</organism>
<dbReference type="PRINTS" id="PR00811">
    <property type="entry name" value="BCTERIALGSPD"/>
</dbReference>
<dbReference type="AlphaFoldDB" id="A0AAW4U6C2"/>
<dbReference type="GO" id="GO:0015627">
    <property type="term" value="C:type II protein secretion system complex"/>
    <property type="evidence" value="ECO:0007669"/>
    <property type="project" value="TreeGrafter"/>
</dbReference>
<evidence type="ECO:0000259" key="6">
    <source>
        <dbReference type="Pfam" id="PF00263"/>
    </source>
</evidence>
<dbReference type="Pfam" id="PF00263">
    <property type="entry name" value="Secretin"/>
    <property type="match status" value="1"/>
</dbReference>
<comment type="caution">
    <text evidence="7">The sequence shown here is derived from an EMBL/GenBank/DDBJ whole genome shotgun (WGS) entry which is preliminary data.</text>
</comment>
<keyword evidence="2 5" id="KW-0732">Signal</keyword>
<dbReference type="Gene3D" id="3.30.1370.120">
    <property type="match status" value="1"/>
</dbReference>
<feature type="chain" id="PRO_5043588107" description="Type II/III secretion system secretin-like domain-containing protein" evidence="5">
    <location>
        <begin position="26"/>
        <end position="508"/>
    </location>
</feature>
<dbReference type="PANTHER" id="PTHR30332">
    <property type="entry name" value="PROBABLE GENERAL SECRETION PATHWAY PROTEIN D"/>
    <property type="match status" value="1"/>
</dbReference>
<evidence type="ECO:0000256" key="3">
    <source>
        <dbReference type="ARBA" id="ARBA00023136"/>
    </source>
</evidence>
<dbReference type="EMBL" id="JAJCGD010000026">
    <property type="protein sequence ID" value="MCB6828837.1"/>
    <property type="molecule type" value="Genomic_DNA"/>
</dbReference>
<dbReference type="RefSeq" id="WP_117898211.1">
    <property type="nucleotide sequence ID" value="NZ_CAUBDY010000026.1"/>
</dbReference>
<evidence type="ECO:0000256" key="2">
    <source>
        <dbReference type="ARBA" id="ARBA00022729"/>
    </source>
</evidence>
<evidence type="ECO:0000313" key="7">
    <source>
        <dbReference type="EMBL" id="MCB6828837.1"/>
    </source>
</evidence>
<dbReference type="InterPro" id="IPR050810">
    <property type="entry name" value="Bact_Secretion_Sys_Channel"/>
</dbReference>
<keyword evidence="3" id="KW-0472">Membrane</keyword>
<feature type="signal peptide" evidence="5">
    <location>
        <begin position="1"/>
        <end position="25"/>
    </location>
</feature>
<comment type="subcellular location">
    <subcellularLocation>
        <location evidence="1">Membrane</location>
    </subcellularLocation>
</comment>
<proteinExistence type="inferred from homology"/>
<sequence length="508" mass="56509">MQKILNKTIMLTIPLSITLTSFAHANPSQEAQAFAAQFKKEPLKPKLTAEDVLNKYAENKDNAKNTNVEITTINETPTPLNIYGEGIPTDYKYIPTENDIVTLEDEPVYDGPKYNFDWQGAPLASVFYLLGKISGSNILVVDSDDLNNVKVYATLKNVTLDEVVSYLTATYNLNWSNSNGTYRISKDEDTMLSSERFNVRYADKEKLINELKGLGIDEANIVANDQYSTITVTGNSYELTQAGRLIKSIDKPVSQCLIVAQLIETSHTKDLDVGFNYTMPSYMHNVDDPISHQNWGTKLTFGVTSQLNEAISKGKVMSRPVILTENGHEAKLFMGDSVPIPQQNTADGSTNITFDYQDIGSTLNIKPTIDKASGIVSLDIDTQIKNITKYIEQGGMQAPQIASREANTIAHLKSGQTFVIGGLMSKEDFDTISGIPLLRKLPLLGKLFEYHTKNKSNTEVFITITPYIINDDIPENLLPQIKKENQVLNELTSTTDNQENQQNLKKVN</sequence>
<comment type="similarity">
    <text evidence="4">Belongs to the bacterial secretin family.</text>
</comment>
<dbReference type="PANTHER" id="PTHR30332:SF24">
    <property type="entry name" value="SECRETIN GSPD-RELATED"/>
    <property type="match status" value="1"/>
</dbReference>
<gene>
    <name evidence="7" type="ORF">LIY65_09045</name>
</gene>